<keyword evidence="2" id="KW-0732">Signal</keyword>
<name>A0A9N8MNJ9_9BURK</name>
<reference evidence="4" key="1">
    <citation type="submission" date="2021-02" db="EMBL/GenBank/DDBJ databases">
        <authorList>
            <person name="Vanwijnsberghe S."/>
        </authorList>
    </citation>
    <scope>NUCLEOTIDE SEQUENCE</scope>
    <source>
        <strain evidence="4">R-70211</strain>
    </source>
</reference>
<sequence>MTVSLPVKTLSALLVSCAFLAACGGGGSDGSDPTATANRLRRPGSSTTPSTPASSPSAASSTTPTAGVISITQAPYNADPTGNTDSTNAIQNALTAAAANGSSVSIPAGTFVYSNTLNANGIAVTGAGKASILKATNVANEAFHLTGTGGSLSNFAMTSPATTRSNGAWETAMVWIDGATNFNVQGITITGSASAGIFNNGGQGGTIQNNTVQNTLADSITNTNGANGTVISGNLVTGSGDDGISIVSYSNAPIVQNITVKNNTVKGQVWGRGLSVVGGNNVTYTGNVVDNTDSYADLYISAESEYNTLGVSNVTVSGNTFLHGGASQGTVTVYNSQGSTYNISGVNMSGNQIVNPGFVGFQFVGNGIETGTVQNSTLYSALGSPALQNNGNSKSNFPVTGTTMAAVSAYSTPAAAGGAGATN</sequence>
<protein>
    <recommendedName>
        <fullName evidence="3">Rhamnogalacturonase A/B/Epimerase-like pectate lyase domain-containing protein</fullName>
    </recommendedName>
</protein>
<dbReference type="Proteomes" id="UP000675121">
    <property type="component" value="Unassembled WGS sequence"/>
</dbReference>
<evidence type="ECO:0000256" key="2">
    <source>
        <dbReference type="SAM" id="SignalP"/>
    </source>
</evidence>
<proteinExistence type="predicted"/>
<dbReference type="Gene3D" id="2.160.20.10">
    <property type="entry name" value="Single-stranded right-handed beta-helix, Pectin lyase-like"/>
    <property type="match status" value="1"/>
</dbReference>
<dbReference type="InterPro" id="IPR024535">
    <property type="entry name" value="RHGA/B-epi-like_pectate_lyase"/>
</dbReference>
<dbReference type="RefSeq" id="WP_201139000.1">
    <property type="nucleotide sequence ID" value="NZ_CAJNAS010000005.1"/>
</dbReference>
<feature type="chain" id="PRO_5040262864" description="Rhamnogalacturonase A/B/Epimerase-like pectate lyase domain-containing protein" evidence="2">
    <location>
        <begin position="22"/>
        <end position="423"/>
    </location>
</feature>
<dbReference type="InterPro" id="IPR006626">
    <property type="entry name" value="PbH1"/>
</dbReference>
<feature type="signal peptide" evidence="2">
    <location>
        <begin position="1"/>
        <end position="21"/>
    </location>
</feature>
<feature type="domain" description="Rhamnogalacturonase A/B/Epimerase-like pectate lyase" evidence="3">
    <location>
        <begin position="76"/>
        <end position="291"/>
    </location>
</feature>
<dbReference type="AlphaFoldDB" id="A0A9N8MNJ9"/>
<evidence type="ECO:0000313" key="4">
    <source>
        <dbReference type="EMBL" id="CAE6882844.1"/>
    </source>
</evidence>
<evidence type="ECO:0000256" key="1">
    <source>
        <dbReference type="SAM" id="MobiDB-lite"/>
    </source>
</evidence>
<dbReference type="Pfam" id="PF12708">
    <property type="entry name" value="Pect-lyase_RHGA_epim"/>
    <property type="match status" value="1"/>
</dbReference>
<gene>
    <name evidence="4" type="ORF">R70211_02228</name>
</gene>
<feature type="region of interest" description="Disordered" evidence="1">
    <location>
        <begin position="26"/>
        <end position="64"/>
    </location>
</feature>
<comment type="caution">
    <text evidence="4">The sequence shown here is derived from an EMBL/GenBank/DDBJ whole genome shotgun (WGS) entry which is preliminary data.</text>
</comment>
<evidence type="ECO:0000313" key="5">
    <source>
        <dbReference type="Proteomes" id="UP000675121"/>
    </source>
</evidence>
<dbReference type="InterPro" id="IPR012334">
    <property type="entry name" value="Pectin_lyas_fold"/>
</dbReference>
<feature type="compositionally biased region" description="Low complexity" evidence="1">
    <location>
        <begin position="45"/>
        <end position="64"/>
    </location>
</feature>
<dbReference type="SUPFAM" id="SSF51126">
    <property type="entry name" value="Pectin lyase-like"/>
    <property type="match status" value="1"/>
</dbReference>
<dbReference type="EMBL" id="CAJNAS010000005">
    <property type="protein sequence ID" value="CAE6882844.1"/>
    <property type="molecule type" value="Genomic_DNA"/>
</dbReference>
<organism evidence="4 5">
    <name type="scientific">Paraburkholderia domus</name>
    <dbReference type="NCBI Taxonomy" id="2793075"/>
    <lineage>
        <taxon>Bacteria</taxon>
        <taxon>Pseudomonadati</taxon>
        <taxon>Pseudomonadota</taxon>
        <taxon>Betaproteobacteria</taxon>
        <taxon>Burkholderiales</taxon>
        <taxon>Burkholderiaceae</taxon>
        <taxon>Paraburkholderia</taxon>
    </lineage>
</organism>
<accession>A0A9N8MNJ9</accession>
<dbReference type="SMART" id="SM00710">
    <property type="entry name" value="PbH1"/>
    <property type="match status" value="6"/>
</dbReference>
<evidence type="ECO:0000259" key="3">
    <source>
        <dbReference type="Pfam" id="PF12708"/>
    </source>
</evidence>
<keyword evidence="5" id="KW-1185">Reference proteome</keyword>
<dbReference type="InterPro" id="IPR011050">
    <property type="entry name" value="Pectin_lyase_fold/virulence"/>
</dbReference>